<dbReference type="EMBL" id="JAAGPU010000053">
    <property type="protein sequence ID" value="NEU06588.1"/>
    <property type="molecule type" value="Genomic_DNA"/>
</dbReference>
<keyword evidence="3" id="KW-1185">Reference proteome</keyword>
<comment type="caution">
    <text evidence="2">The sequence shown here is derived from an EMBL/GenBank/DDBJ whole genome shotgun (WGS) entry which is preliminary data.</text>
</comment>
<dbReference type="RefSeq" id="WP_199870917.1">
    <property type="nucleotide sequence ID" value="NZ_JAAGPU010000053.1"/>
</dbReference>
<gene>
    <name evidence="2" type="ORF">G3M99_17435</name>
</gene>
<dbReference type="InterPro" id="IPR021354">
    <property type="entry name" value="DUF2975"/>
</dbReference>
<dbReference type="Pfam" id="PF11188">
    <property type="entry name" value="DUF2975"/>
    <property type="match status" value="1"/>
</dbReference>
<dbReference type="Proteomes" id="UP000481872">
    <property type="component" value="Unassembled WGS sequence"/>
</dbReference>
<sequence length="152" mass="17258">MKEIKIQGCIVALLSLVCFSMAIMTIMMIVEFIRMIGDPILISEKMDILFFVIILFDYTFLSYILIKIVNCNLNGIFSVNNVKNFKKLGYGMIVLALAEEMTNISAQTYIEFNGIAIKPAAIVFFIIGLTNIYLAHVFKEGKRIKEENDLII</sequence>
<protein>
    <submittedName>
        <fullName evidence="2">DUF2975 domain-containing protein</fullName>
    </submittedName>
</protein>
<feature type="transmembrane region" description="Helical" evidence="1">
    <location>
        <begin position="116"/>
        <end position="135"/>
    </location>
</feature>
<feature type="transmembrane region" description="Helical" evidence="1">
    <location>
        <begin position="12"/>
        <end position="36"/>
    </location>
</feature>
<keyword evidence="1" id="KW-0472">Membrane</keyword>
<keyword evidence="1" id="KW-1133">Transmembrane helix</keyword>
<name>A0A6M0H870_9CLOT</name>
<evidence type="ECO:0000313" key="2">
    <source>
        <dbReference type="EMBL" id="NEU06588.1"/>
    </source>
</evidence>
<reference evidence="2 3" key="1">
    <citation type="submission" date="2020-02" db="EMBL/GenBank/DDBJ databases">
        <title>Genome assembly of a novel Clostridium senegalense strain.</title>
        <authorList>
            <person name="Gupta T.B."/>
            <person name="Jauregui R."/>
            <person name="Maclean P."/>
            <person name="Nawarathana A."/>
            <person name="Brightwell G."/>
        </authorList>
    </citation>
    <scope>NUCLEOTIDE SEQUENCE [LARGE SCALE GENOMIC DNA]</scope>
    <source>
        <strain evidence="2 3">AGRFS4</strain>
    </source>
</reference>
<feature type="transmembrane region" description="Helical" evidence="1">
    <location>
        <begin position="48"/>
        <end position="69"/>
    </location>
</feature>
<accession>A0A6M0H870</accession>
<organism evidence="2 3">
    <name type="scientific">Clostridium senegalense</name>
    <dbReference type="NCBI Taxonomy" id="1465809"/>
    <lineage>
        <taxon>Bacteria</taxon>
        <taxon>Bacillati</taxon>
        <taxon>Bacillota</taxon>
        <taxon>Clostridia</taxon>
        <taxon>Eubacteriales</taxon>
        <taxon>Clostridiaceae</taxon>
        <taxon>Clostridium</taxon>
    </lineage>
</organism>
<evidence type="ECO:0000313" key="3">
    <source>
        <dbReference type="Proteomes" id="UP000481872"/>
    </source>
</evidence>
<feature type="transmembrane region" description="Helical" evidence="1">
    <location>
        <begin position="90"/>
        <end position="110"/>
    </location>
</feature>
<dbReference type="AlphaFoldDB" id="A0A6M0H870"/>
<keyword evidence="1" id="KW-0812">Transmembrane</keyword>
<proteinExistence type="predicted"/>
<evidence type="ECO:0000256" key="1">
    <source>
        <dbReference type="SAM" id="Phobius"/>
    </source>
</evidence>